<dbReference type="Proteomes" id="UP000606274">
    <property type="component" value="Unassembled WGS sequence"/>
</dbReference>
<dbReference type="Pfam" id="PF07699">
    <property type="entry name" value="Ephrin_rec_like"/>
    <property type="match status" value="2"/>
</dbReference>
<gene>
    <name evidence="4" type="ORF">HF521_002908</name>
</gene>
<evidence type="ECO:0000256" key="1">
    <source>
        <dbReference type="SAM" id="MobiDB-lite"/>
    </source>
</evidence>
<sequence length="5207" mass="551164">MYRWFAVFLICQVWPSNHLRIHNILVSGTDIRADTLNCIRHCNLTEVTLCPEGSYFSSGICFECPAGQYCFGNVSAPRKCPSGTYNLYPGRSSIQDCQPCAPGLISTEDGVDCRLCPAGYSCDRASGTLLACPNGDYSPEGHTQCLPCPFGFVCKDGLQKKCGLGKEPDLNRTDCTECLKGYYSTLCSAQCERCPAGSYCPHNGMSQPLPCPMGQYTDVAGQSSCKICNSSVACASMARNEWQHSERNRMSVSCPPGTHRHGEGPGCNICPFGFYCLEGTSRRPSSQFLCPQGYYCEEGTAVPHGSPCPVGTAGGQLGQTSRAACKRCAEGRYCPTGSAGPGLLCARGRYCPAGTVIEVLCPRGTFTPHQGALSVKDCLKCPAGFYCPEGTSDSLPCQPGTFNPLEGQDALTDCRPCYPGKACTQVALKAPDVECMPGFVCPPGSARPNDPANACPPGTLSNRTDLTDRSQCQLCPARYACLRGTGGIQRPPLSCFAGHYCPVGTMFPTQHKCPAGTWNERSGLESESECRPCPRGWYCLAGVGVPSGRCSSGYYCPEGTMYGTQFPCPRGTYSIKMGNGGKEDCVVCPEGYYCKEGSSKPVPCPPTTFRQFKGGQRPEDCTVCPAGYFCPHSATVYPRVCGTGSYSDEGSEECLPCLPGHYCSDETTSEEAMLRVMVCPPGFLCSKGLDRDPQRSAVLCPIGFYCPGGGVNPNPIPCPNGTYSRKPGLRDPSDCTLCPVGMYCFSQQPQEHPITEPTGGCPDGYFCPLGTGHPLSFPCESGFFRNESHGHSGGACVKCPARYYCASVATHTPSICPEGFFCPEGSSAPEPCVEGTYSSRPGLREAPECTLCDGGKYCIGVGKIKPSGNCEGGYYCRQQSISATPYDGPNGGLCPAGSFCSPGSAHPQPCPSGTFSNSTGLKHVQQCVKCPPGYYCLGLGSTSPTGPCSVGYYCTGGSASPVQYEVEEGHYSVEGAVKPEPCSLGTFQPERGQSACIQCKPGRLCNVTRLSYQPLCPPGHYCTAGTSIAHPCPPGTYMANPGAEKVQHCGPCDAGQYCHAPGLSRPQGPCESGFYCTGGANTATPVNFRSGDVCPAGYYCPEGTRHPFQYPCPTGTWSSVVGAQNLSSCSPCPAGFFCNKTGLTQPTGVCSAGFFCISGAKTPSPEDGLTGNRCPARYYCPQGCTSPQLCPDGTYSNTTGAAKCSDCPPGWLCLKGEEAQLCPKGHYCLGGTVEDVLPCPPGTYNPKAGQRQVEQCSLCSAGMYCEDWGLVEPTGPCQSGYFCLAGINFKNPDGNFSTGVGGACPQEISGCSLCPPGQFCGTVGLSRPSGPCQEGFYCPGGAISYTGAGTEGGLCPQAHYCPLGSVMPLPCPAGTYTNLTGQIKCSVCHAGYYCPESTSNYTKFPCPPGFYCPEGTRHATQFPCPRGYYNPEPMTQSLDSCLPCLPGHYCEKERLTAVSGKCKAGWFCVSAAWNPQPFDLDNYTSANCLCPASSTGGRCQTGFFCPAGSSEPLPCSPGAFCNATGLALPSGPCAAGYYCAGEATQSKPTDGITGDICPPGSYCDEGSRGPEPCPAGTFSAVAGLKHRSQCQSCRAGYYCSTRGLRAPTAPCSQGYWCPLGQTDDLALPCPLGHQCPSGSPVPVICPSGTYQDKQKQANCTVCEEGFYCDESFRVNNVSVRQLCPKGYYCPTGTRYATQFPCPAGTYNPKYGMNSLLSCLLCPVGHFCPFEGLAEPAGLCMSGYWCKEGSHSASPSAGSSGSLCPVGYFCPKGTTNPVPCPLGTLSNITGQKSEHECQPCPGGFYCASTALSLPTGYCSAGFYCIENATTSMPTDGTLGNVCPQGHYCPIGTARPVPCDLGTFMTSTQASQCWPCTAGWYCVNGARLPCPQGFYCPEETAYEWRACPLGTYSPVSGLSDLSQCRKCDGGHYCSYQNSTAVSGQCSAGYYCTRGNTSPQPLTLSTGDGGPCPAGHFCLEGTSDPQPCPVGTFSNRTKLTSEDQCIPCSPGHYCDTPGLTAPKGECWEGFYCSQGALLPNSVIRDHRGGPCPAGYFCPRGSSVPQSCPQGFISNSEGQATCNLCPQGYYCLAHDSLTEARDCPVGHYCPPGTSLKNQYPCPAGTINPYTRMDSADDCLPCTPGFFCKALGQSAPFGPCGAGHFCLSGAVSPTPEDGVTGDQCPHGHYCLVGSSVPLPCPSGHYSNSSKNTELSACLPCPAGFACSSRGLSAPSHVCQAGYYCPQGQNSSRPVQYMCTPGHMCPPGSTTQIPCVPGSYQSLHTQAECLLCLPGYFCAGSVDPETGIMSGTTTPVPCPVGHYCPAGTKSGHEFPCPAGTYSNEFGMSSVGQCIPCPSGLYCGSSGLSTPTGECSPGYVCIQGASQPQPPDDATGRKCPAGFFCPAGTSYMHSCPPGTFSSLKGAASILECQSCPPGRYCADYGLTSPSGPCNPGYYCSLKSVSPTPHHNRSYADTVHGPNDEDELDDLARITGNFCPQGHYCPIGSVQPLKCPPGTFLGRYGAVSESDCNPCVPGYFCPDWGQSSVELLCPKGWFCPAGSAFGHKPGQQCPLGHACPYGSPKPAICPPGTYQSQPAQPSCQTCPKGFYCLEGTSSPKPCPAGTVSQVEGLQSLLDCSPCSPGFYCNISALTTPSGPCSAGYFCLSGATEPRPVSQIYGDICPAGYYCPKKSSAPLPCPAGYFQQDKGASSYMACSLCPPGMYCPALGSIQPSGFCSPGHYCTGGADSAKPNAKAVQLACFCNLLPESSRREYRLCAQRHNTACTSNSKDLVLSELNSESALEDTQAVCSDFTGDICPIGFYCPVGSFLPQLCNAGSHCNQTSLHEPVGFCPAGFYCPKGSSDPYATTCPPGHYCPRGTDLPLPCLPGTFRDSAGGVSIEDCLFCPSGHFCAQKGLTKPSGLCSEGYYCPVGQNSSQPAEHKCTAGYYCEEGSVTGRACPVGSYQRMGGQQRCEMCPAGFFCPHEGMTYPVPCKPGFYCPLWSTIEQPCPAGTYGNQSGLTESSECTFCDPGAYCLGAGNISPTGLCVAGFLCFGGASLPSPVDNVTGMQCPPGFYCLTGSLTATPCPKGTFSVQSGLTELGQCQSCSPGFFCSKAGLTAVSGPCLPGFYCSDGSPTAAPVFAVFGDICPPGFYCETGSAVPTPCPVGTYLSESGGKGAEDCVPCPEGMYQDQKGQRVCKPCLPGFHCPSSTHKSNVSSNPLICPEGYYCPNGSQLGRPVPCPRGTYSNTQGLTSADECIVCPVGYFCGAHALVQPSGPCVPGFLCFLGATVPNPTDNNTGALCPPGVYCQLGVREGDCSPGYYCDWGSSNPEQRLCPAGFYCPAGTDKPIACDPGTFSSIMGNSERDNCEPCPAGYFCQGNGVVVPIPCPRGFYCPLGTAMDTEFPCPQGTVQPQIGASNEGDCLLCPSGMFCSLPGLSEPTGHCQEGYYCSSGAITPNATGYKMNSTGNNMCPTGYYCPAGTGYPLPCPPGTYSSSPGLSTVEDCQSCPPGYFCEQLAMANASNALLCDAGYVCLKGSRSARPVDKQEGYICPSGYSCPIGTPVEIPCEPGTYSSASGASNCLPCPSGTMCPYSATQEPTLCPKGHFCPTGTALALPCPIGTLGKVTRAQSASACVPCPPGLYCSTPGSSEPQGQCQEGYFCQSGSPYPAPFNTSSLTRNGPCPQGHFCPSGTLRPLPCPAGTIRNLTGGYSIDSCLPCPAGHYCSSGGLSAPSGPCSAGFYCPEDFSSTTPNAFICPKGHYCPLGSPVALPCPTGQYQPNPGSEACFPCRPGYYCEEAIEGDPSPCPSHSYCPAGTMVPQPCPSGTYTPPDVGGLQNERECLACPPGRFCRGGQIRGLCAVGFLCISGSSDFTPQGTVMSYTSQCKWGVQCAGPCPAGFYCPKGTEKPQACPANTIKKTPGGGSIHDCLPCPPRHWCKEGDPELYMCPEGHYCDGIIDYESEGRPGPRKCPQFTYRPTSGAGSKGDCLQCPAGTFCNATGLTDFTNFPCPPGYWCSGTGLPVLCPAGTFRTQPGANASSQCQLCAAGKYCPDPRLTGQPNTVGIPCRASYQCPIGSVVEVLCRAGSYCRPQTGEPTPCPAGYHCPEGSHTYNTPQRMCTYPYYCPANSSTMLSCGGGFMPHNASGLRVSQEISCIMCEAGTYRPSGSHHLRCLACPSGYHCPPGTDDPSSQPCPVGYYCPRGSDNPVACPPGSYGNSTKAELLEECLPCPSGTYNHLYAQKACFPCGSSSISSQGASSCMCIGKNRAFQNSDGSCVCIAGYVFYDELDLKGSSADSDLDCQPEVSKRCGTGQVRLASTQDCVSPSKHSCNITCGPHGGSLDASLGICHCEMYVSAEELCNSSCLSELPVLAARLAPNGQLVLRIKAMDESRIWSRKMMNVLGPDSHISNFGKIHFVQFSPDGVFGWILKDPVLMDIFLSEPIEIVEGKPRIRRHTHELELLISGPLPRIPNPIACLSPNDMLIFQITINYTDRLFSHFPVYQKNHLFSSNPTWDFGAFRQLERLVKQSRFNSTRFAHVFMEPGKYVFLDNAVPDWSLIVVVKKEGTECDPTTAAFQPTSPAQLVRHGIVKQQRLNLLPDWGTIGGVLALMVLLIVILTLSALLLRPNHANLIAKGTPKPKWRSLGEPTVPVAYVYNGECMDSTFLGLRGVGEGAEEEEPAVCKGFSNILTELEGFNVKTLYDKLEDQNLHLASQLAKHRKDTQEFYRNICQQTDTLRDILENMEPSKLIQWKKLIDSNAETKRESIPVESSLGLMEALLKSLEVVLIRLNGEAWQRQQHRESRESQVHTCNTQNSSTEMSELKARPDTEADFSGPGGRKCVSALPLSTAACVSEEDLAKLVVLTPLTRTLQDIQQSLQELSQSSTAQKDTSSPSPIPDDQAELAPEQLIPFALDNLSPGHFAVFLFGCHVVRLLSRDCSFPNVMLLLAKALPITCTNSQLDYFNKEFYYDTSNQILYILKHKLQNAGEFISVLLHSMAYISTVAAPQNFLGALHSAISALSMQLFQLSLTQQEFMIKEENSHVSFGTIVEDFLSVKIPPATQFSPILLAERLQKYKYFKLEHLLHEQTLTPANRSAEDPDVKSPYDVDLEQASMLTCQQDTVMQRLKEMRDRQSISSAARRNVCQEESPSQNTELTSPDDQSMNKHTIKPADIQGLLIEPFSSNKQHSKHMDQAAEERDTVASGGFIEKT</sequence>
<evidence type="ECO:0000256" key="2">
    <source>
        <dbReference type="SAM" id="Phobius"/>
    </source>
</evidence>
<keyword evidence="2" id="KW-1133">Transmembrane helix</keyword>
<evidence type="ECO:0000259" key="3">
    <source>
        <dbReference type="Pfam" id="PF07699"/>
    </source>
</evidence>
<accession>A0A8T0B1F5</accession>
<evidence type="ECO:0000313" key="4">
    <source>
        <dbReference type="EMBL" id="KAF7699950.1"/>
    </source>
</evidence>
<keyword evidence="2" id="KW-0812">Transmembrane</keyword>
<dbReference type="InterPro" id="IPR009030">
    <property type="entry name" value="Growth_fac_rcpt_cys_sf"/>
</dbReference>
<feature type="compositionally biased region" description="Polar residues" evidence="1">
    <location>
        <begin position="5131"/>
        <end position="5162"/>
    </location>
</feature>
<dbReference type="EMBL" id="JABFDY010000012">
    <property type="protein sequence ID" value="KAF7699950.1"/>
    <property type="molecule type" value="Genomic_DNA"/>
</dbReference>
<proteinExistence type="predicted"/>
<organism evidence="4 5">
    <name type="scientific">Silurus meridionalis</name>
    <name type="common">Southern catfish</name>
    <name type="synonym">Silurus soldatovi meridionalis</name>
    <dbReference type="NCBI Taxonomy" id="175797"/>
    <lineage>
        <taxon>Eukaryota</taxon>
        <taxon>Metazoa</taxon>
        <taxon>Chordata</taxon>
        <taxon>Craniata</taxon>
        <taxon>Vertebrata</taxon>
        <taxon>Euteleostomi</taxon>
        <taxon>Actinopterygii</taxon>
        <taxon>Neopterygii</taxon>
        <taxon>Teleostei</taxon>
        <taxon>Ostariophysi</taxon>
        <taxon>Siluriformes</taxon>
        <taxon>Siluridae</taxon>
        <taxon>Silurus</taxon>
    </lineage>
</organism>
<keyword evidence="5" id="KW-1185">Reference proteome</keyword>
<name>A0A8T0B1F5_SILME</name>
<dbReference type="SUPFAM" id="SSF57184">
    <property type="entry name" value="Growth factor receptor domain"/>
    <property type="match status" value="21"/>
</dbReference>
<feature type="region of interest" description="Disordered" evidence="1">
    <location>
        <begin position="5176"/>
        <end position="5207"/>
    </location>
</feature>
<feature type="region of interest" description="Disordered" evidence="1">
    <location>
        <begin position="4875"/>
        <end position="4897"/>
    </location>
</feature>
<feature type="domain" description="Tyrosine-protein kinase ephrin type A/B receptor-like" evidence="3">
    <location>
        <begin position="3170"/>
        <end position="3203"/>
    </location>
</feature>
<feature type="region of interest" description="Disordered" evidence="1">
    <location>
        <begin position="5124"/>
        <end position="5163"/>
    </location>
</feature>
<feature type="compositionally biased region" description="Polar residues" evidence="1">
    <location>
        <begin position="4804"/>
        <end position="4816"/>
    </location>
</feature>
<feature type="transmembrane region" description="Helical" evidence="2">
    <location>
        <begin position="4597"/>
        <end position="4621"/>
    </location>
</feature>
<evidence type="ECO:0000313" key="5">
    <source>
        <dbReference type="Proteomes" id="UP000606274"/>
    </source>
</evidence>
<comment type="caution">
    <text evidence="4">The sequence shown here is derived from an EMBL/GenBank/DDBJ whole genome shotgun (WGS) entry which is preliminary data.</text>
</comment>
<dbReference type="PANTHER" id="PTHR46104:SF1">
    <property type="entry name" value="GENE 9195-RELATED"/>
    <property type="match status" value="1"/>
</dbReference>
<dbReference type="SMART" id="SM01411">
    <property type="entry name" value="Ephrin_rec_like"/>
    <property type="match status" value="61"/>
</dbReference>
<dbReference type="InterPro" id="IPR011641">
    <property type="entry name" value="Tyr-kin_ephrin_A/B_rcpt-like"/>
</dbReference>
<feature type="compositionally biased region" description="Basic and acidic residues" evidence="1">
    <location>
        <begin position="5186"/>
        <end position="5197"/>
    </location>
</feature>
<protein>
    <recommendedName>
        <fullName evidence="3">Tyrosine-protein kinase ephrin type A/B receptor-like domain-containing protein</fullName>
    </recommendedName>
</protein>
<keyword evidence="2" id="KW-0472">Membrane</keyword>
<dbReference type="Gene3D" id="2.10.50.10">
    <property type="entry name" value="Tumor Necrosis Factor Receptor, subunit A, domain 2"/>
    <property type="match status" value="22"/>
</dbReference>
<reference evidence="4" key="1">
    <citation type="submission" date="2020-08" db="EMBL/GenBank/DDBJ databases">
        <title>Chromosome-level assembly of Southern catfish (Silurus meridionalis) provides insights into visual adaptation to the nocturnal and benthic lifestyles.</title>
        <authorList>
            <person name="Zhang Y."/>
            <person name="Wang D."/>
            <person name="Peng Z."/>
        </authorList>
    </citation>
    <scope>NUCLEOTIDE SEQUENCE</scope>
    <source>
        <strain evidence="4">SWU-2019-XX</strain>
        <tissue evidence="4">Muscle</tissue>
    </source>
</reference>
<feature type="domain" description="Tyrosine-protein kinase ephrin type A/B receptor-like" evidence="3">
    <location>
        <begin position="2940"/>
        <end position="2980"/>
    </location>
</feature>
<feature type="region of interest" description="Disordered" evidence="1">
    <location>
        <begin position="4794"/>
        <end position="4833"/>
    </location>
</feature>
<dbReference type="PANTHER" id="PTHR46104">
    <property type="entry name" value="GENE 9195-RELATED-RELATED"/>
    <property type="match status" value="1"/>
</dbReference>